<name>A0A2P4PH40_RHIID</name>
<accession>A0A2P4PH40</accession>
<dbReference type="AlphaFoldDB" id="A0A2P4PH40"/>
<reference evidence="1 2" key="2">
    <citation type="journal article" date="2018" name="New Phytol.">
        <title>High intraspecific genome diversity in the model arbuscular mycorrhizal symbiont Rhizophagus irregularis.</title>
        <authorList>
            <person name="Chen E.C.H."/>
            <person name="Morin E."/>
            <person name="Beaudet D."/>
            <person name="Noel J."/>
            <person name="Yildirir G."/>
            <person name="Ndikumana S."/>
            <person name="Charron P."/>
            <person name="St-Onge C."/>
            <person name="Giorgi J."/>
            <person name="Kruger M."/>
            <person name="Marton T."/>
            <person name="Ropars J."/>
            <person name="Grigoriev I.V."/>
            <person name="Hainaut M."/>
            <person name="Henrissat B."/>
            <person name="Roux C."/>
            <person name="Martin F."/>
            <person name="Corradi N."/>
        </authorList>
    </citation>
    <scope>NUCLEOTIDE SEQUENCE [LARGE SCALE GENOMIC DNA]</scope>
    <source>
        <strain evidence="1 2">DAOM 197198</strain>
    </source>
</reference>
<evidence type="ECO:0000313" key="1">
    <source>
        <dbReference type="EMBL" id="POG64701.1"/>
    </source>
</evidence>
<protein>
    <submittedName>
        <fullName evidence="1">Uncharacterized protein</fullName>
    </submittedName>
</protein>
<proteinExistence type="predicted"/>
<evidence type="ECO:0000313" key="2">
    <source>
        <dbReference type="Proteomes" id="UP000018888"/>
    </source>
</evidence>
<reference evidence="1 2" key="1">
    <citation type="journal article" date="2013" name="Proc. Natl. Acad. Sci. U.S.A.">
        <title>Genome of an arbuscular mycorrhizal fungus provides insight into the oldest plant symbiosis.</title>
        <authorList>
            <person name="Tisserant E."/>
            <person name="Malbreil M."/>
            <person name="Kuo A."/>
            <person name="Kohler A."/>
            <person name="Symeonidi A."/>
            <person name="Balestrini R."/>
            <person name="Charron P."/>
            <person name="Duensing N."/>
            <person name="Frei Dit Frey N."/>
            <person name="Gianinazzi-Pearson V."/>
            <person name="Gilbert L.B."/>
            <person name="Handa Y."/>
            <person name="Herr J.R."/>
            <person name="Hijri M."/>
            <person name="Koul R."/>
            <person name="Kawaguchi M."/>
            <person name="Krajinski F."/>
            <person name="Lammers P.J."/>
            <person name="Masclaux F.G."/>
            <person name="Murat C."/>
            <person name="Morin E."/>
            <person name="Ndikumana S."/>
            <person name="Pagni M."/>
            <person name="Petitpierre D."/>
            <person name="Requena N."/>
            <person name="Rosikiewicz P."/>
            <person name="Riley R."/>
            <person name="Saito K."/>
            <person name="San Clemente H."/>
            <person name="Shapiro H."/>
            <person name="van Tuinen D."/>
            <person name="Becard G."/>
            <person name="Bonfante P."/>
            <person name="Paszkowski U."/>
            <person name="Shachar-Hill Y.Y."/>
            <person name="Tuskan G.A."/>
            <person name="Young P.W."/>
            <person name="Sanders I.R."/>
            <person name="Henrissat B."/>
            <person name="Rensing S.A."/>
            <person name="Grigoriev I.V."/>
            <person name="Corradi N."/>
            <person name="Roux C."/>
            <person name="Martin F."/>
        </authorList>
    </citation>
    <scope>NUCLEOTIDE SEQUENCE [LARGE SCALE GENOMIC DNA]</scope>
    <source>
        <strain evidence="1 2">DAOM 197198</strain>
    </source>
</reference>
<organism evidence="1 2">
    <name type="scientific">Rhizophagus irregularis (strain DAOM 181602 / DAOM 197198 / MUCL 43194)</name>
    <name type="common">Arbuscular mycorrhizal fungus</name>
    <name type="synonym">Glomus intraradices</name>
    <dbReference type="NCBI Taxonomy" id="747089"/>
    <lineage>
        <taxon>Eukaryota</taxon>
        <taxon>Fungi</taxon>
        <taxon>Fungi incertae sedis</taxon>
        <taxon>Mucoromycota</taxon>
        <taxon>Glomeromycotina</taxon>
        <taxon>Glomeromycetes</taxon>
        <taxon>Glomerales</taxon>
        <taxon>Glomeraceae</taxon>
        <taxon>Rhizophagus</taxon>
    </lineage>
</organism>
<keyword evidence="2" id="KW-1185">Reference proteome</keyword>
<gene>
    <name evidence="1" type="ORF">GLOIN_2v1782565</name>
</gene>
<dbReference type="EMBL" id="AUPC02000233">
    <property type="protein sequence ID" value="POG64701.1"/>
    <property type="molecule type" value="Genomic_DNA"/>
</dbReference>
<comment type="caution">
    <text evidence="1">The sequence shown here is derived from an EMBL/GenBank/DDBJ whole genome shotgun (WGS) entry which is preliminary data.</text>
</comment>
<sequence>MPLRVGCISSWTLPKRTCEFHSGFSKRTCAFHSELLYEFHSGFPKRTVERVNTST</sequence>
<dbReference type="Proteomes" id="UP000018888">
    <property type="component" value="Unassembled WGS sequence"/>
</dbReference>